<dbReference type="EMBL" id="BAAAON010000001">
    <property type="protein sequence ID" value="GAA2171968.1"/>
    <property type="molecule type" value="Genomic_DNA"/>
</dbReference>
<evidence type="ECO:0000313" key="10">
    <source>
        <dbReference type="Proteomes" id="UP001500974"/>
    </source>
</evidence>
<comment type="caution">
    <text evidence="9">The sequence shown here is derived from an EMBL/GenBank/DDBJ whole genome shotgun (WGS) entry which is preliminary data.</text>
</comment>
<evidence type="ECO:0000259" key="8">
    <source>
        <dbReference type="PROSITE" id="PS50893"/>
    </source>
</evidence>
<evidence type="ECO:0000256" key="2">
    <source>
        <dbReference type="ARBA" id="ARBA00022475"/>
    </source>
</evidence>
<dbReference type="Pfam" id="PF09383">
    <property type="entry name" value="NIL"/>
    <property type="match status" value="1"/>
</dbReference>
<dbReference type="GO" id="GO:0005524">
    <property type="term" value="F:ATP binding"/>
    <property type="evidence" value="ECO:0007669"/>
    <property type="project" value="UniProtKB-KW"/>
</dbReference>
<dbReference type="InterPro" id="IPR041701">
    <property type="entry name" value="MetN_ABC"/>
</dbReference>
<dbReference type="InterPro" id="IPR003439">
    <property type="entry name" value="ABC_transporter-like_ATP-bd"/>
</dbReference>
<evidence type="ECO:0000256" key="4">
    <source>
        <dbReference type="ARBA" id="ARBA00022840"/>
    </source>
</evidence>
<protein>
    <submittedName>
        <fullName evidence="9">Methionine ABC transporter ATP-binding protein MetN</fullName>
    </submittedName>
</protein>
<proteinExistence type="predicted"/>
<dbReference type="PROSITE" id="PS00211">
    <property type="entry name" value="ABC_TRANSPORTER_1"/>
    <property type="match status" value="1"/>
</dbReference>
<evidence type="ECO:0000256" key="3">
    <source>
        <dbReference type="ARBA" id="ARBA00022741"/>
    </source>
</evidence>
<dbReference type="Gene3D" id="3.30.70.260">
    <property type="match status" value="1"/>
</dbReference>
<organism evidence="9 10">
    <name type="scientific">Arthrobacter parietis</name>
    <dbReference type="NCBI Taxonomy" id="271434"/>
    <lineage>
        <taxon>Bacteria</taxon>
        <taxon>Bacillati</taxon>
        <taxon>Actinomycetota</taxon>
        <taxon>Actinomycetes</taxon>
        <taxon>Micrococcales</taxon>
        <taxon>Micrococcaceae</taxon>
        <taxon>Arthrobacter</taxon>
    </lineage>
</organism>
<name>A0ABN3AM29_9MICC</name>
<dbReference type="InterPro" id="IPR017871">
    <property type="entry name" value="ABC_transporter-like_CS"/>
</dbReference>
<dbReference type="Gene3D" id="3.40.50.300">
    <property type="entry name" value="P-loop containing nucleotide triphosphate hydrolases"/>
    <property type="match status" value="1"/>
</dbReference>
<dbReference type="SUPFAM" id="SSF52540">
    <property type="entry name" value="P-loop containing nucleoside triphosphate hydrolases"/>
    <property type="match status" value="1"/>
</dbReference>
<dbReference type="SMART" id="SM00930">
    <property type="entry name" value="NIL"/>
    <property type="match status" value="1"/>
</dbReference>
<evidence type="ECO:0000256" key="1">
    <source>
        <dbReference type="ARBA" id="ARBA00022448"/>
    </source>
</evidence>
<keyword evidence="2" id="KW-1003">Cell membrane</keyword>
<evidence type="ECO:0000256" key="6">
    <source>
        <dbReference type="ARBA" id="ARBA00022970"/>
    </source>
</evidence>
<evidence type="ECO:0000313" key="9">
    <source>
        <dbReference type="EMBL" id="GAA2171968.1"/>
    </source>
</evidence>
<dbReference type="Pfam" id="PF00005">
    <property type="entry name" value="ABC_tran"/>
    <property type="match status" value="1"/>
</dbReference>
<evidence type="ECO:0000256" key="7">
    <source>
        <dbReference type="ARBA" id="ARBA00023136"/>
    </source>
</evidence>
<dbReference type="PROSITE" id="PS50893">
    <property type="entry name" value="ABC_TRANSPORTER_2"/>
    <property type="match status" value="1"/>
</dbReference>
<keyword evidence="5" id="KW-1278">Translocase</keyword>
<dbReference type="InterPro" id="IPR027417">
    <property type="entry name" value="P-loop_NTPase"/>
</dbReference>
<dbReference type="InterPro" id="IPR003593">
    <property type="entry name" value="AAA+_ATPase"/>
</dbReference>
<dbReference type="PANTHER" id="PTHR43166">
    <property type="entry name" value="AMINO ACID IMPORT ATP-BINDING PROTEIN"/>
    <property type="match status" value="1"/>
</dbReference>
<dbReference type="InterPro" id="IPR050086">
    <property type="entry name" value="MetN_ABC_transporter-like"/>
</dbReference>
<keyword evidence="6" id="KW-0029">Amino-acid transport</keyword>
<keyword evidence="4 9" id="KW-0067">ATP-binding</keyword>
<dbReference type="InterPro" id="IPR045865">
    <property type="entry name" value="ACT-like_dom_sf"/>
</dbReference>
<dbReference type="SUPFAM" id="SSF55021">
    <property type="entry name" value="ACT-like"/>
    <property type="match status" value="1"/>
</dbReference>
<keyword evidence="7" id="KW-0472">Membrane</keyword>
<keyword evidence="1" id="KW-0813">Transport</keyword>
<reference evidence="9 10" key="1">
    <citation type="journal article" date="2019" name="Int. J. Syst. Evol. Microbiol.">
        <title>The Global Catalogue of Microorganisms (GCM) 10K type strain sequencing project: providing services to taxonomists for standard genome sequencing and annotation.</title>
        <authorList>
            <consortium name="The Broad Institute Genomics Platform"/>
            <consortium name="The Broad Institute Genome Sequencing Center for Infectious Disease"/>
            <person name="Wu L."/>
            <person name="Ma J."/>
        </authorList>
    </citation>
    <scope>NUCLEOTIDE SEQUENCE [LARGE SCALE GENOMIC DNA]</scope>
    <source>
        <strain evidence="9 10">JCM 14917</strain>
    </source>
</reference>
<keyword evidence="3" id="KW-0547">Nucleotide-binding</keyword>
<dbReference type="SMART" id="SM00382">
    <property type="entry name" value="AAA"/>
    <property type="match status" value="1"/>
</dbReference>
<dbReference type="CDD" id="cd03258">
    <property type="entry name" value="ABC_MetN_methionine_transporter"/>
    <property type="match status" value="1"/>
</dbReference>
<dbReference type="PANTHER" id="PTHR43166:SF30">
    <property type="entry name" value="METHIONINE IMPORT ATP-BINDING PROTEIN METN"/>
    <property type="match status" value="1"/>
</dbReference>
<dbReference type="Proteomes" id="UP001500974">
    <property type="component" value="Unassembled WGS sequence"/>
</dbReference>
<keyword evidence="10" id="KW-1185">Reference proteome</keyword>
<feature type="domain" description="ABC transporter" evidence="8">
    <location>
        <begin position="2"/>
        <end position="241"/>
    </location>
</feature>
<accession>A0ABN3AM29</accession>
<dbReference type="InterPro" id="IPR018449">
    <property type="entry name" value="NIL_domain"/>
</dbReference>
<gene>
    <name evidence="9" type="primary">metN</name>
    <name evidence="9" type="ORF">GCM10009784_00600</name>
</gene>
<evidence type="ECO:0000256" key="5">
    <source>
        <dbReference type="ARBA" id="ARBA00022967"/>
    </source>
</evidence>
<sequence length="326" mass="35017">MITVTNLRKTYRQGERTITALDDVTLSVPKGSIHGIVGHSGAGKSTLVRCLTLLDRPSSGSVVIDGRDLTRVKDSEVRTARRRIGMVFQHANLMDSRTASQNVAHPLELVKTPKGEIARKVGELLSLVGLAEFADAYPSQLSGGQKQRVGIARALASDPDVLLCDEPTSALDPATTEDILTLIRNLTHTLNLTVLVITHEMHVVKRICDSVSLLERGRIIEHGPLQDVVGNRTGSLGKSLMPLPSTAVNQSLPELDLLLVGRSASAPVLSELTRRFDASVNVIAGTVETLAGSRFGRLRVEVDSPRPISEITAYLEDAGVHVEVAA</sequence>
<dbReference type="RefSeq" id="WP_277357613.1">
    <property type="nucleotide sequence ID" value="NZ_BAAAON010000001.1"/>
</dbReference>